<dbReference type="AlphaFoldDB" id="A0AAD2FVU3"/>
<dbReference type="PANTHER" id="PTHR43420:SF12">
    <property type="entry name" value="N-ACETYLTRANSFERASE DOMAIN-CONTAINING PROTEIN"/>
    <property type="match status" value="1"/>
</dbReference>
<keyword evidence="2" id="KW-0012">Acyltransferase</keyword>
<accession>A0AAD2FVU3</accession>
<comment type="caution">
    <text evidence="4">The sequence shown here is derived from an EMBL/GenBank/DDBJ whole genome shotgun (WGS) entry which is preliminary data.</text>
</comment>
<feature type="domain" description="N-acetyltransferase" evidence="3">
    <location>
        <begin position="187"/>
        <end position="326"/>
    </location>
</feature>
<proteinExistence type="predicted"/>
<dbReference type="PROSITE" id="PS51186">
    <property type="entry name" value="GNAT"/>
    <property type="match status" value="1"/>
</dbReference>
<dbReference type="PANTHER" id="PTHR43420">
    <property type="entry name" value="ACETYLTRANSFERASE"/>
    <property type="match status" value="1"/>
</dbReference>
<keyword evidence="1" id="KW-0808">Transferase</keyword>
<reference evidence="4" key="1">
    <citation type="submission" date="2023-08" db="EMBL/GenBank/DDBJ databases">
        <authorList>
            <person name="Audoor S."/>
            <person name="Bilcke G."/>
        </authorList>
    </citation>
    <scope>NUCLEOTIDE SEQUENCE</scope>
</reference>
<dbReference type="PROSITE" id="PS51257">
    <property type="entry name" value="PROKAR_LIPOPROTEIN"/>
    <property type="match status" value="1"/>
</dbReference>
<evidence type="ECO:0000313" key="5">
    <source>
        <dbReference type="Proteomes" id="UP001295423"/>
    </source>
</evidence>
<dbReference type="InterPro" id="IPR050680">
    <property type="entry name" value="YpeA/RimI_acetyltransf"/>
</dbReference>
<dbReference type="EMBL" id="CAKOGP040001869">
    <property type="protein sequence ID" value="CAJ1954558.1"/>
    <property type="molecule type" value="Genomic_DNA"/>
</dbReference>
<dbReference type="Proteomes" id="UP001295423">
    <property type="component" value="Unassembled WGS sequence"/>
</dbReference>
<dbReference type="Gene3D" id="3.40.630.30">
    <property type="match status" value="1"/>
</dbReference>
<gene>
    <name evidence="4" type="ORF">CYCCA115_LOCUS15151</name>
</gene>
<name>A0AAD2FVU3_9STRA</name>
<dbReference type="CDD" id="cd04301">
    <property type="entry name" value="NAT_SF"/>
    <property type="match status" value="1"/>
</dbReference>
<dbReference type="InterPro" id="IPR016181">
    <property type="entry name" value="Acyl_CoA_acyltransferase"/>
</dbReference>
<keyword evidence="5" id="KW-1185">Reference proteome</keyword>
<sequence length="334" mass="37119">MDNRLLKQGFISGALSLLLSTSYTVAFSCTTSFSQTQQTYRVSQTEPLHLVPLSKFSDDITFLSKADEDRCCFDSNGCFKDGDDVYQLALVEKEDLPDMCRFVVAAFGAAAISLSKDLNSFEQLLLSPATELLNSYSSVVAFAEVFSGTQQRLETRLSKMDVSPPDLKKGLSRQELIDIAEKDSIILAVGKKNEDSIDFIASIELRLQPSDAKIPFSLPWLDRIERRIAATVGIGTGIRDLQPYLSNLCVAEDFRGKKIGRGLVRCVEDIALSSWGMPRMYLHVDEDNVAALSLYKSEGYRDVGHRWNPFWAGSSANIGYYVKTLKGNTSSRKQ</sequence>
<protein>
    <recommendedName>
        <fullName evidence="3">N-acetyltransferase domain-containing protein</fullName>
    </recommendedName>
</protein>
<dbReference type="Pfam" id="PF00583">
    <property type="entry name" value="Acetyltransf_1"/>
    <property type="match status" value="1"/>
</dbReference>
<evidence type="ECO:0000256" key="1">
    <source>
        <dbReference type="ARBA" id="ARBA00022679"/>
    </source>
</evidence>
<evidence type="ECO:0000313" key="4">
    <source>
        <dbReference type="EMBL" id="CAJ1954558.1"/>
    </source>
</evidence>
<dbReference type="GO" id="GO:0016747">
    <property type="term" value="F:acyltransferase activity, transferring groups other than amino-acyl groups"/>
    <property type="evidence" value="ECO:0007669"/>
    <property type="project" value="InterPro"/>
</dbReference>
<dbReference type="SUPFAM" id="SSF55729">
    <property type="entry name" value="Acyl-CoA N-acyltransferases (Nat)"/>
    <property type="match status" value="1"/>
</dbReference>
<evidence type="ECO:0000256" key="2">
    <source>
        <dbReference type="ARBA" id="ARBA00023315"/>
    </source>
</evidence>
<dbReference type="InterPro" id="IPR000182">
    <property type="entry name" value="GNAT_dom"/>
</dbReference>
<evidence type="ECO:0000259" key="3">
    <source>
        <dbReference type="PROSITE" id="PS51186"/>
    </source>
</evidence>
<organism evidence="4 5">
    <name type="scientific">Cylindrotheca closterium</name>
    <dbReference type="NCBI Taxonomy" id="2856"/>
    <lineage>
        <taxon>Eukaryota</taxon>
        <taxon>Sar</taxon>
        <taxon>Stramenopiles</taxon>
        <taxon>Ochrophyta</taxon>
        <taxon>Bacillariophyta</taxon>
        <taxon>Bacillariophyceae</taxon>
        <taxon>Bacillariophycidae</taxon>
        <taxon>Bacillariales</taxon>
        <taxon>Bacillariaceae</taxon>
        <taxon>Cylindrotheca</taxon>
    </lineage>
</organism>